<sequence length="87" mass="9397">MPAGRILDRVGELVHEPGLITPLLAGYRICRAQSHKEPTVSGAASRLDTAPREFAAQANRMSPAGIPMFYGAQDPETADFGDHRSHL</sequence>
<name>A0ABY4MHQ7_9ACTN</name>
<organism evidence="2 3">
    <name type="scientific">Streptomyces halobius</name>
    <dbReference type="NCBI Taxonomy" id="2879846"/>
    <lineage>
        <taxon>Bacteria</taxon>
        <taxon>Bacillati</taxon>
        <taxon>Actinomycetota</taxon>
        <taxon>Actinomycetes</taxon>
        <taxon>Kitasatosporales</taxon>
        <taxon>Streptomycetaceae</taxon>
        <taxon>Streptomyces</taxon>
    </lineage>
</organism>
<gene>
    <name evidence="2" type="ORF">K9S39_32085</name>
</gene>
<evidence type="ECO:0000313" key="2">
    <source>
        <dbReference type="EMBL" id="UQA95891.1"/>
    </source>
</evidence>
<protein>
    <submittedName>
        <fullName evidence="2">RES family NAD+ phosphorylase</fullName>
    </submittedName>
</protein>
<reference evidence="2" key="1">
    <citation type="submission" date="2021-10" db="EMBL/GenBank/DDBJ databases">
        <title>Streptomyces nigrumlapis sp.nov.,an antimicrobial producing actinobacterium isolated from Black Gobi rocks.</title>
        <authorList>
            <person name="Wen Y."/>
            <person name="Zhang W."/>
            <person name="Liu X.G."/>
        </authorList>
    </citation>
    <scope>NUCLEOTIDE SEQUENCE</scope>
    <source>
        <strain evidence="2">ST13-2-2</strain>
    </source>
</reference>
<accession>A0ABY4MHQ7</accession>
<evidence type="ECO:0000256" key="1">
    <source>
        <dbReference type="SAM" id="MobiDB-lite"/>
    </source>
</evidence>
<dbReference type="EMBL" id="CP086322">
    <property type="protein sequence ID" value="UQA95891.1"/>
    <property type="molecule type" value="Genomic_DNA"/>
</dbReference>
<dbReference type="Proteomes" id="UP000830115">
    <property type="component" value="Chromosome"/>
</dbReference>
<feature type="region of interest" description="Disordered" evidence="1">
    <location>
        <begin position="66"/>
        <end position="87"/>
    </location>
</feature>
<proteinExistence type="predicted"/>
<evidence type="ECO:0000313" key="3">
    <source>
        <dbReference type="Proteomes" id="UP000830115"/>
    </source>
</evidence>
<keyword evidence="3" id="KW-1185">Reference proteome</keyword>